<accession>A0A974NZG6</accession>
<organism evidence="1">
    <name type="scientific">Enterococcus faecalis</name>
    <name type="common">Streptococcus faecalis</name>
    <dbReference type="NCBI Taxonomy" id="1351"/>
    <lineage>
        <taxon>Bacteria</taxon>
        <taxon>Bacillati</taxon>
        <taxon>Bacillota</taxon>
        <taxon>Bacilli</taxon>
        <taxon>Lactobacillales</taxon>
        <taxon>Enterococcaceae</taxon>
        <taxon>Enterococcus</taxon>
    </lineage>
</organism>
<proteinExistence type="predicted"/>
<dbReference type="EMBL" id="CP068242">
    <property type="protein sequence ID" value="QQV79671.1"/>
    <property type="molecule type" value="Genomic_DNA"/>
</dbReference>
<gene>
    <name evidence="1" type="ORF">JG559_07110</name>
</gene>
<protein>
    <submittedName>
        <fullName evidence="1">Uncharacterized protein</fullName>
    </submittedName>
</protein>
<sequence length="136" mass="16277">MKVQEDVELFLTIGPKIQGLTQIHESYQQAIDVLAFQRQFVAEKPEMRIASYANFHLRQTLQRYFFSRRTSNPQKNIFNHCRKSDQQQHTDFVHTLNVYFSIKTKLVSNSQKNSLFIVILYYSDWRKIEQLVLLDF</sequence>
<dbReference type="AlphaFoldDB" id="A0A974NZG6"/>
<reference evidence="1" key="1">
    <citation type="submission" date="2021-01" db="EMBL/GenBank/DDBJ databases">
        <title>Enterococcus.</title>
        <authorList>
            <person name="Du X."/>
            <person name="Wang N."/>
        </authorList>
    </citation>
    <scope>NUCLEOTIDE SEQUENCE [LARGE SCALE GENOMIC DNA]</scope>
    <source>
        <strain evidence="1">T90-2</strain>
    </source>
</reference>
<name>A0A974NZG6_ENTFL</name>
<evidence type="ECO:0000313" key="1">
    <source>
        <dbReference type="EMBL" id="QQV79671.1"/>
    </source>
</evidence>